<dbReference type="AlphaFoldDB" id="A0A024GKU7"/>
<sequence>MYRIWDLIVSLYALYFSIAHSSTDIAMAVIQQSLYGLPTGLAYYIEISIGSPVYSESVPSSKKNEFNLLVDTGSSNTAAVSSTCCADLTDITYDCSISPTCQATSKTLSVSYITGTWSGKVVKDTFSGRGLGRIDNFPFAEIIEQSNFVQADYDGIVGLAYPSIAAPVDNAPEPYFETVKKARKIPDIFSLLMCGALQPLYDLPNRTSINLHAGEVLLGGISSPNGTKYHTGEIMYTPLIQERWYNVIVLDIGVNNTSLGIECAQINNPRVRFVIITTRKD</sequence>
<dbReference type="PROSITE" id="PS51767">
    <property type="entry name" value="PEPTIDASE_A1"/>
    <property type="match status" value="1"/>
</dbReference>
<dbReference type="InterPro" id="IPR033121">
    <property type="entry name" value="PEPTIDASE_A1"/>
</dbReference>
<comment type="similarity">
    <text evidence="1">Belongs to the peptidase A1 family.</text>
</comment>
<evidence type="ECO:0000256" key="3">
    <source>
        <dbReference type="ARBA" id="ARBA00022750"/>
    </source>
</evidence>
<dbReference type="Pfam" id="PF00026">
    <property type="entry name" value="Asp"/>
    <property type="match status" value="1"/>
</dbReference>
<evidence type="ECO:0000313" key="7">
    <source>
        <dbReference type="Proteomes" id="UP000053237"/>
    </source>
</evidence>
<evidence type="ECO:0000256" key="2">
    <source>
        <dbReference type="ARBA" id="ARBA00022670"/>
    </source>
</evidence>
<evidence type="ECO:0000259" key="5">
    <source>
        <dbReference type="PROSITE" id="PS51767"/>
    </source>
</evidence>
<keyword evidence="4" id="KW-0732">Signal</keyword>
<evidence type="ECO:0000256" key="4">
    <source>
        <dbReference type="SAM" id="SignalP"/>
    </source>
</evidence>
<dbReference type="InterPro" id="IPR001969">
    <property type="entry name" value="Aspartic_peptidase_AS"/>
</dbReference>
<dbReference type="EMBL" id="CAIX01000172">
    <property type="protein sequence ID" value="CCI47496.1"/>
    <property type="molecule type" value="Genomic_DNA"/>
</dbReference>
<accession>A0A024GKU7</accession>
<dbReference type="PANTHER" id="PTHR47966:SF51">
    <property type="entry name" value="BETA-SITE APP-CLEAVING ENZYME, ISOFORM A-RELATED"/>
    <property type="match status" value="1"/>
</dbReference>
<keyword evidence="3" id="KW-0378">Hydrolase</keyword>
<name>A0A024GKU7_9STRA</name>
<gene>
    <name evidence="6" type="ORF">BN9_085030</name>
</gene>
<organism evidence="6 7">
    <name type="scientific">Albugo candida</name>
    <dbReference type="NCBI Taxonomy" id="65357"/>
    <lineage>
        <taxon>Eukaryota</taxon>
        <taxon>Sar</taxon>
        <taxon>Stramenopiles</taxon>
        <taxon>Oomycota</taxon>
        <taxon>Peronosporomycetes</taxon>
        <taxon>Albuginales</taxon>
        <taxon>Albuginaceae</taxon>
        <taxon>Albugo</taxon>
    </lineage>
</organism>
<protein>
    <recommendedName>
        <fullName evidence="5">Peptidase A1 domain-containing protein</fullName>
    </recommendedName>
</protein>
<reference evidence="6 7" key="1">
    <citation type="submission" date="2012-05" db="EMBL/GenBank/DDBJ databases">
        <title>Recombination and specialization in a pathogen metapopulation.</title>
        <authorList>
            <person name="Gardiner A."/>
            <person name="Kemen E."/>
            <person name="Schultz-Larsen T."/>
            <person name="MacLean D."/>
            <person name="Van Oosterhout C."/>
            <person name="Jones J.D.G."/>
        </authorList>
    </citation>
    <scope>NUCLEOTIDE SEQUENCE [LARGE SCALE GENOMIC DNA]</scope>
    <source>
        <strain evidence="6 7">Ac Nc2</strain>
    </source>
</reference>
<comment type="caution">
    <text evidence="6">The sequence shown here is derived from an EMBL/GenBank/DDBJ whole genome shotgun (WGS) entry which is preliminary data.</text>
</comment>
<dbReference type="PROSITE" id="PS00141">
    <property type="entry name" value="ASP_PROTEASE"/>
    <property type="match status" value="1"/>
</dbReference>
<keyword evidence="3" id="KW-0064">Aspartyl protease</keyword>
<proteinExistence type="inferred from homology"/>
<keyword evidence="7" id="KW-1185">Reference proteome</keyword>
<dbReference type="STRING" id="65357.A0A024GKU7"/>
<dbReference type="InterPro" id="IPR021109">
    <property type="entry name" value="Peptidase_aspartic_dom_sf"/>
</dbReference>
<dbReference type="InParanoid" id="A0A024GKU7"/>
<dbReference type="InterPro" id="IPR001461">
    <property type="entry name" value="Aspartic_peptidase_A1"/>
</dbReference>
<keyword evidence="2" id="KW-0645">Protease</keyword>
<dbReference type="OrthoDB" id="2747330at2759"/>
<dbReference type="PANTHER" id="PTHR47966">
    <property type="entry name" value="BETA-SITE APP-CLEAVING ENZYME, ISOFORM A-RELATED"/>
    <property type="match status" value="1"/>
</dbReference>
<dbReference type="Proteomes" id="UP000053237">
    <property type="component" value="Unassembled WGS sequence"/>
</dbReference>
<feature type="domain" description="Peptidase A1" evidence="5">
    <location>
        <begin position="43"/>
        <end position="281"/>
    </location>
</feature>
<dbReference type="GO" id="GO:0004190">
    <property type="term" value="F:aspartic-type endopeptidase activity"/>
    <property type="evidence" value="ECO:0007669"/>
    <property type="project" value="UniProtKB-KW"/>
</dbReference>
<dbReference type="SUPFAM" id="SSF50630">
    <property type="entry name" value="Acid proteases"/>
    <property type="match status" value="1"/>
</dbReference>
<dbReference type="GO" id="GO:0006508">
    <property type="term" value="P:proteolysis"/>
    <property type="evidence" value="ECO:0007669"/>
    <property type="project" value="UniProtKB-KW"/>
</dbReference>
<evidence type="ECO:0000313" key="6">
    <source>
        <dbReference type="EMBL" id="CCI47496.1"/>
    </source>
</evidence>
<feature type="signal peptide" evidence="4">
    <location>
        <begin position="1"/>
        <end position="21"/>
    </location>
</feature>
<feature type="chain" id="PRO_5001529541" description="Peptidase A1 domain-containing protein" evidence="4">
    <location>
        <begin position="22"/>
        <end position="281"/>
    </location>
</feature>
<dbReference type="Gene3D" id="2.40.70.10">
    <property type="entry name" value="Acid Proteases"/>
    <property type="match status" value="2"/>
</dbReference>
<evidence type="ECO:0000256" key="1">
    <source>
        <dbReference type="ARBA" id="ARBA00007447"/>
    </source>
</evidence>